<protein>
    <submittedName>
        <fullName evidence="1">Uncharacterized protein</fullName>
    </submittedName>
</protein>
<sequence>MVSISVLANFFRVSAFFFALGTCAHLSGFAGIVFGETVCQCLPHLWHSQPPSASPSIGFNTVWTAEGSSSTCGRQAKSIG</sequence>
<evidence type="ECO:0000313" key="1">
    <source>
        <dbReference type="EMBL" id="KAF9781152.1"/>
    </source>
</evidence>
<dbReference type="AlphaFoldDB" id="A0A9P6H7I4"/>
<keyword evidence="2" id="KW-1185">Reference proteome</keyword>
<gene>
    <name evidence="1" type="ORF">BJ322DRAFT_255995</name>
</gene>
<organism evidence="1 2">
    <name type="scientific">Thelephora terrestris</name>
    <dbReference type="NCBI Taxonomy" id="56493"/>
    <lineage>
        <taxon>Eukaryota</taxon>
        <taxon>Fungi</taxon>
        <taxon>Dikarya</taxon>
        <taxon>Basidiomycota</taxon>
        <taxon>Agaricomycotina</taxon>
        <taxon>Agaricomycetes</taxon>
        <taxon>Thelephorales</taxon>
        <taxon>Thelephoraceae</taxon>
        <taxon>Thelephora</taxon>
    </lineage>
</organism>
<comment type="caution">
    <text evidence="1">The sequence shown here is derived from an EMBL/GenBank/DDBJ whole genome shotgun (WGS) entry which is preliminary data.</text>
</comment>
<proteinExistence type="predicted"/>
<name>A0A9P6H7I4_9AGAM</name>
<evidence type="ECO:0000313" key="2">
    <source>
        <dbReference type="Proteomes" id="UP000736335"/>
    </source>
</evidence>
<dbReference type="Proteomes" id="UP000736335">
    <property type="component" value="Unassembled WGS sequence"/>
</dbReference>
<dbReference type="EMBL" id="WIUZ02000014">
    <property type="protein sequence ID" value="KAF9781152.1"/>
    <property type="molecule type" value="Genomic_DNA"/>
</dbReference>
<reference evidence="1" key="1">
    <citation type="journal article" date="2020" name="Nat. Commun.">
        <title>Large-scale genome sequencing of mycorrhizal fungi provides insights into the early evolution of symbiotic traits.</title>
        <authorList>
            <person name="Miyauchi S."/>
            <person name="Kiss E."/>
            <person name="Kuo A."/>
            <person name="Drula E."/>
            <person name="Kohler A."/>
            <person name="Sanchez-Garcia M."/>
            <person name="Morin E."/>
            <person name="Andreopoulos B."/>
            <person name="Barry K.W."/>
            <person name="Bonito G."/>
            <person name="Buee M."/>
            <person name="Carver A."/>
            <person name="Chen C."/>
            <person name="Cichocki N."/>
            <person name="Clum A."/>
            <person name="Culley D."/>
            <person name="Crous P.W."/>
            <person name="Fauchery L."/>
            <person name="Girlanda M."/>
            <person name="Hayes R.D."/>
            <person name="Keri Z."/>
            <person name="LaButti K."/>
            <person name="Lipzen A."/>
            <person name="Lombard V."/>
            <person name="Magnuson J."/>
            <person name="Maillard F."/>
            <person name="Murat C."/>
            <person name="Nolan M."/>
            <person name="Ohm R.A."/>
            <person name="Pangilinan J."/>
            <person name="Pereira M.F."/>
            <person name="Perotto S."/>
            <person name="Peter M."/>
            <person name="Pfister S."/>
            <person name="Riley R."/>
            <person name="Sitrit Y."/>
            <person name="Stielow J.B."/>
            <person name="Szollosi G."/>
            <person name="Zifcakova L."/>
            <person name="Stursova M."/>
            <person name="Spatafora J.W."/>
            <person name="Tedersoo L."/>
            <person name="Vaario L.M."/>
            <person name="Yamada A."/>
            <person name="Yan M."/>
            <person name="Wang P."/>
            <person name="Xu J."/>
            <person name="Bruns T."/>
            <person name="Baldrian P."/>
            <person name="Vilgalys R."/>
            <person name="Dunand C."/>
            <person name="Henrissat B."/>
            <person name="Grigoriev I.V."/>
            <person name="Hibbett D."/>
            <person name="Nagy L.G."/>
            <person name="Martin F.M."/>
        </authorList>
    </citation>
    <scope>NUCLEOTIDE SEQUENCE</scope>
    <source>
        <strain evidence="1">UH-Tt-Lm1</strain>
    </source>
</reference>
<reference evidence="1" key="2">
    <citation type="submission" date="2020-11" db="EMBL/GenBank/DDBJ databases">
        <authorList>
            <consortium name="DOE Joint Genome Institute"/>
            <person name="Kuo A."/>
            <person name="Miyauchi S."/>
            <person name="Kiss E."/>
            <person name="Drula E."/>
            <person name="Kohler A."/>
            <person name="Sanchez-Garcia M."/>
            <person name="Andreopoulos B."/>
            <person name="Barry K.W."/>
            <person name="Bonito G."/>
            <person name="Buee M."/>
            <person name="Carver A."/>
            <person name="Chen C."/>
            <person name="Cichocki N."/>
            <person name="Clum A."/>
            <person name="Culley D."/>
            <person name="Crous P.W."/>
            <person name="Fauchery L."/>
            <person name="Girlanda M."/>
            <person name="Hayes R."/>
            <person name="Keri Z."/>
            <person name="Labutti K."/>
            <person name="Lipzen A."/>
            <person name="Lombard V."/>
            <person name="Magnuson J."/>
            <person name="Maillard F."/>
            <person name="Morin E."/>
            <person name="Murat C."/>
            <person name="Nolan M."/>
            <person name="Ohm R."/>
            <person name="Pangilinan J."/>
            <person name="Pereira M."/>
            <person name="Perotto S."/>
            <person name="Peter M."/>
            <person name="Riley R."/>
            <person name="Sitrit Y."/>
            <person name="Stielow B."/>
            <person name="Szollosi G."/>
            <person name="Zifcakova L."/>
            <person name="Stursova M."/>
            <person name="Spatafora J.W."/>
            <person name="Tedersoo L."/>
            <person name="Vaario L.-M."/>
            <person name="Yamada A."/>
            <person name="Yan M."/>
            <person name="Wang P."/>
            <person name="Xu J."/>
            <person name="Bruns T."/>
            <person name="Baldrian P."/>
            <person name="Vilgalys R."/>
            <person name="Henrissat B."/>
            <person name="Grigoriev I.V."/>
            <person name="Hibbett D."/>
            <person name="Nagy L.G."/>
            <person name="Martin F.M."/>
        </authorList>
    </citation>
    <scope>NUCLEOTIDE SEQUENCE</scope>
    <source>
        <strain evidence="1">UH-Tt-Lm1</strain>
    </source>
</reference>
<accession>A0A9P6H7I4</accession>